<dbReference type="Pfam" id="PF05284">
    <property type="entry name" value="DUF736"/>
    <property type="match status" value="1"/>
</dbReference>
<reference evidence="1 2" key="1">
    <citation type="submission" date="2017-03" db="EMBL/GenBank/DDBJ databases">
        <title>Lifting the veil on microbial sulfur biogeochemistry in mining wastewaters.</title>
        <authorList>
            <person name="Kantor R.S."/>
            <person name="Colenbrander Nelson T."/>
            <person name="Marshall S."/>
            <person name="Bennett D."/>
            <person name="Apte S."/>
            <person name="Camacho D."/>
            <person name="Thomas B.C."/>
            <person name="Warren L.A."/>
            <person name="Banfield J.F."/>
        </authorList>
    </citation>
    <scope>NUCLEOTIDE SEQUENCE [LARGE SCALE GENOMIC DNA]</scope>
    <source>
        <strain evidence="1">32-67-7</strain>
    </source>
</reference>
<sequence>MTATLGHVTQLENGAFKGPLRTLNFRGDIDVAPLRDKASPAHPDYRVTCGGIEIGAGWININQTTGKPYTSLTLAHPDLGPRAYKVNLGRAPDQDDDSVFALIWNPEA</sequence>
<evidence type="ECO:0000313" key="2">
    <source>
        <dbReference type="Proteomes" id="UP000215616"/>
    </source>
</evidence>
<evidence type="ECO:0008006" key="3">
    <source>
        <dbReference type="Google" id="ProtNLM"/>
    </source>
</evidence>
<dbReference type="InterPro" id="IPR007948">
    <property type="entry name" value="DUF736"/>
</dbReference>
<dbReference type="Proteomes" id="UP000215616">
    <property type="component" value="Unassembled WGS sequence"/>
</dbReference>
<name>A0A258D5K8_CAUVI</name>
<comment type="caution">
    <text evidence="1">The sequence shown here is derived from an EMBL/GenBank/DDBJ whole genome shotgun (WGS) entry which is preliminary data.</text>
</comment>
<organism evidence="1 2">
    <name type="scientific">Caulobacter vibrioides</name>
    <name type="common">Caulobacter crescentus</name>
    <dbReference type="NCBI Taxonomy" id="155892"/>
    <lineage>
        <taxon>Bacteria</taxon>
        <taxon>Pseudomonadati</taxon>
        <taxon>Pseudomonadota</taxon>
        <taxon>Alphaproteobacteria</taxon>
        <taxon>Caulobacterales</taxon>
        <taxon>Caulobacteraceae</taxon>
        <taxon>Caulobacter</taxon>
    </lineage>
</organism>
<proteinExistence type="predicted"/>
<protein>
    <recommendedName>
        <fullName evidence="3">DUF736 domain-containing protein</fullName>
    </recommendedName>
</protein>
<evidence type="ECO:0000313" key="1">
    <source>
        <dbReference type="EMBL" id="OYX02613.1"/>
    </source>
</evidence>
<accession>A0A258D5K8</accession>
<gene>
    <name evidence="1" type="ORF">B7Z12_11740</name>
</gene>
<dbReference type="EMBL" id="NCDQ01000180">
    <property type="protein sequence ID" value="OYX02613.1"/>
    <property type="molecule type" value="Genomic_DNA"/>
</dbReference>
<dbReference type="AlphaFoldDB" id="A0A258D5K8"/>